<dbReference type="RefSeq" id="WP_091740056.1">
    <property type="nucleotide sequence ID" value="NZ_FNNQ01000009.1"/>
</dbReference>
<dbReference type="EMBL" id="FNNQ01000009">
    <property type="protein sequence ID" value="SDX04157.1"/>
    <property type="molecule type" value="Genomic_DNA"/>
</dbReference>
<dbReference type="Proteomes" id="UP000198534">
    <property type="component" value="Unassembled WGS sequence"/>
</dbReference>
<evidence type="ECO:0000256" key="2">
    <source>
        <dbReference type="ARBA" id="ARBA00009142"/>
    </source>
</evidence>
<evidence type="ECO:0000313" key="8">
    <source>
        <dbReference type="Proteomes" id="UP000198534"/>
    </source>
</evidence>
<evidence type="ECO:0000256" key="4">
    <source>
        <dbReference type="ARBA" id="ARBA00022989"/>
    </source>
</evidence>
<gene>
    <name evidence="7" type="ORF">SAMN05444487_10964</name>
</gene>
<keyword evidence="3 6" id="KW-0812">Transmembrane</keyword>
<keyword evidence="5 6" id="KW-0472">Membrane</keyword>
<evidence type="ECO:0000313" key="7">
    <source>
        <dbReference type="EMBL" id="SDX04157.1"/>
    </source>
</evidence>
<dbReference type="InterPro" id="IPR002781">
    <property type="entry name" value="TM_pro_TauE-like"/>
</dbReference>
<feature type="transmembrane region" description="Helical" evidence="6">
    <location>
        <begin position="106"/>
        <end position="123"/>
    </location>
</feature>
<keyword evidence="6" id="KW-1003">Cell membrane</keyword>
<dbReference type="STRING" id="1048340.SAMN05444487_10964"/>
<sequence>MEWLVLVLIGLISGTIGSLVGLGGGIITVPALLFLATIYPSYSEITPQIAVGTSLVLIIITALSSVFSYARQNRVDFRSGWIFFLGSGPGSILGAYLTNFFSPKEFNIGFGVLMIVVAGLLTFRNRLNLKQIQWSVQREFIDPDGNINRYGYHLPIALTVSFVVGIISSLFGIGGGALMMPVMLLVFRFPAHVATATSMFLIFLSSLVGSSVHLTQGNVDWWAVLWIAPGAYLGGNLGAWLSNRMSSQGILIALRIMIVCVALKMIVEGFSK</sequence>
<dbReference type="AlphaFoldDB" id="A0A1H2YG71"/>
<comment type="similarity">
    <text evidence="2 6">Belongs to the 4-toluene sulfonate uptake permease (TSUP) (TC 2.A.102) family.</text>
</comment>
<proteinExistence type="inferred from homology"/>
<name>A0A1H2YG71_9BACL</name>
<dbReference type="OrthoDB" id="9780109at2"/>
<accession>A0A1H2YG71</accession>
<feature type="transmembrane region" description="Helical" evidence="6">
    <location>
        <begin position="81"/>
        <end position="100"/>
    </location>
</feature>
<dbReference type="InterPro" id="IPR051598">
    <property type="entry name" value="TSUP/Inactive_protease-like"/>
</dbReference>
<keyword evidence="8" id="KW-1185">Reference proteome</keyword>
<protein>
    <recommendedName>
        <fullName evidence="6">Probable membrane transporter protein</fullName>
    </recommendedName>
</protein>
<evidence type="ECO:0000256" key="3">
    <source>
        <dbReference type="ARBA" id="ARBA00022692"/>
    </source>
</evidence>
<keyword evidence="4 6" id="KW-1133">Transmembrane helix</keyword>
<evidence type="ECO:0000256" key="1">
    <source>
        <dbReference type="ARBA" id="ARBA00004141"/>
    </source>
</evidence>
<organism evidence="7 8">
    <name type="scientific">Marininema mesophilum</name>
    <dbReference type="NCBI Taxonomy" id="1048340"/>
    <lineage>
        <taxon>Bacteria</taxon>
        <taxon>Bacillati</taxon>
        <taxon>Bacillota</taxon>
        <taxon>Bacilli</taxon>
        <taxon>Bacillales</taxon>
        <taxon>Thermoactinomycetaceae</taxon>
        <taxon>Marininema</taxon>
    </lineage>
</organism>
<evidence type="ECO:0000256" key="5">
    <source>
        <dbReference type="ARBA" id="ARBA00023136"/>
    </source>
</evidence>
<feature type="transmembrane region" description="Helical" evidence="6">
    <location>
        <begin position="7"/>
        <end position="39"/>
    </location>
</feature>
<comment type="subcellular location">
    <subcellularLocation>
        <location evidence="6">Cell membrane</location>
        <topology evidence="6">Multi-pass membrane protein</topology>
    </subcellularLocation>
    <subcellularLocation>
        <location evidence="1">Membrane</location>
        <topology evidence="1">Multi-pass membrane protein</topology>
    </subcellularLocation>
</comment>
<dbReference type="PANTHER" id="PTHR43701">
    <property type="entry name" value="MEMBRANE TRANSPORTER PROTEIN MJ0441-RELATED"/>
    <property type="match status" value="1"/>
</dbReference>
<feature type="transmembrane region" description="Helical" evidence="6">
    <location>
        <begin position="45"/>
        <end position="69"/>
    </location>
</feature>
<reference evidence="7 8" key="1">
    <citation type="submission" date="2016-10" db="EMBL/GenBank/DDBJ databases">
        <authorList>
            <person name="de Groot N.N."/>
        </authorList>
    </citation>
    <scope>NUCLEOTIDE SEQUENCE [LARGE SCALE GENOMIC DNA]</scope>
    <source>
        <strain evidence="7 8">DSM 45610</strain>
    </source>
</reference>
<feature type="transmembrane region" description="Helical" evidence="6">
    <location>
        <begin position="156"/>
        <end position="183"/>
    </location>
</feature>
<dbReference type="Pfam" id="PF01925">
    <property type="entry name" value="TauE"/>
    <property type="match status" value="1"/>
</dbReference>
<dbReference type="GO" id="GO:0005886">
    <property type="term" value="C:plasma membrane"/>
    <property type="evidence" value="ECO:0007669"/>
    <property type="project" value="UniProtKB-SubCell"/>
</dbReference>
<feature type="transmembrane region" description="Helical" evidence="6">
    <location>
        <begin position="247"/>
        <end position="267"/>
    </location>
</feature>
<dbReference type="PANTHER" id="PTHR43701:SF2">
    <property type="entry name" value="MEMBRANE TRANSPORTER PROTEIN YJNA-RELATED"/>
    <property type="match status" value="1"/>
</dbReference>
<feature type="transmembrane region" description="Helical" evidence="6">
    <location>
        <begin position="189"/>
        <end position="209"/>
    </location>
</feature>
<feature type="transmembrane region" description="Helical" evidence="6">
    <location>
        <begin position="221"/>
        <end position="241"/>
    </location>
</feature>
<evidence type="ECO:0000256" key="6">
    <source>
        <dbReference type="RuleBase" id="RU363041"/>
    </source>
</evidence>